<evidence type="ECO:0000256" key="1">
    <source>
        <dbReference type="ARBA" id="ARBA00004948"/>
    </source>
</evidence>
<dbReference type="GO" id="GO:0004789">
    <property type="term" value="F:thiamine-phosphate diphosphorylase activity"/>
    <property type="evidence" value="ECO:0007669"/>
    <property type="project" value="TreeGrafter"/>
</dbReference>
<name>A0A382JIX5_9ZZZZ</name>
<dbReference type="Gene3D" id="3.20.20.70">
    <property type="entry name" value="Aldolase class I"/>
    <property type="match status" value="1"/>
</dbReference>
<protein>
    <recommendedName>
        <fullName evidence="3">Thiamine phosphate synthase/TenI domain-containing protein</fullName>
    </recommendedName>
</protein>
<comment type="pathway">
    <text evidence="1">Cofactor biosynthesis; thiamine diphosphate biosynthesis.</text>
</comment>
<reference evidence="4" key="1">
    <citation type="submission" date="2018-05" db="EMBL/GenBank/DDBJ databases">
        <authorList>
            <person name="Lanie J.A."/>
            <person name="Ng W.-L."/>
            <person name="Kazmierczak K.M."/>
            <person name="Andrzejewski T.M."/>
            <person name="Davidsen T.M."/>
            <person name="Wayne K.J."/>
            <person name="Tettelin H."/>
            <person name="Glass J.I."/>
            <person name="Rusch D."/>
            <person name="Podicherti R."/>
            <person name="Tsui H.-C.T."/>
            <person name="Winkler M.E."/>
        </authorList>
    </citation>
    <scope>NUCLEOTIDE SEQUENCE</scope>
</reference>
<sequence>MLIIDLDSIKKTFSVPDDFIFNSIKSGVNMVQIRDTKTEYTSKLSLINKIKTKFNNNCTVIVNSDYRLASESNADGIHIKASEWGNFNFSNLRPNLLIGKSTHLYDNHKINNTKKPNYIIFGTIFKSKSHLKTKPIGLNKFNPIKKKYQCPVIAIGGINVNNVSEVIKSGANGAAFITGIINSQNPYSTIKKIKSKLLK</sequence>
<evidence type="ECO:0000259" key="3">
    <source>
        <dbReference type="Pfam" id="PF02581"/>
    </source>
</evidence>
<gene>
    <name evidence="4" type="ORF">METZ01_LOCUS264944</name>
</gene>
<proteinExistence type="predicted"/>
<dbReference type="PANTHER" id="PTHR20857:SF23">
    <property type="entry name" value="THIAMINE BIOSYNTHETIC BIFUNCTIONAL ENZYME"/>
    <property type="match status" value="1"/>
</dbReference>
<dbReference type="CDD" id="cd00564">
    <property type="entry name" value="TMP_TenI"/>
    <property type="match status" value="1"/>
</dbReference>
<dbReference type="AlphaFoldDB" id="A0A382JIX5"/>
<dbReference type="InterPro" id="IPR036206">
    <property type="entry name" value="ThiamineP_synth_sf"/>
</dbReference>
<keyword evidence="2" id="KW-0784">Thiamine biosynthesis</keyword>
<dbReference type="Pfam" id="PF02581">
    <property type="entry name" value="TMP-TENI"/>
    <property type="match status" value="1"/>
</dbReference>
<dbReference type="InterPro" id="IPR022998">
    <property type="entry name" value="ThiamineP_synth_TenI"/>
</dbReference>
<evidence type="ECO:0000256" key="2">
    <source>
        <dbReference type="ARBA" id="ARBA00022977"/>
    </source>
</evidence>
<dbReference type="EMBL" id="UINC01074669">
    <property type="protein sequence ID" value="SVC12090.1"/>
    <property type="molecule type" value="Genomic_DNA"/>
</dbReference>
<dbReference type="GO" id="GO:0009228">
    <property type="term" value="P:thiamine biosynthetic process"/>
    <property type="evidence" value="ECO:0007669"/>
    <property type="project" value="UniProtKB-KW"/>
</dbReference>
<organism evidence="4">
    <name type="scientific">marine metagenome</name>
    <dbReference type="NCBI Taxonomy" id="408172"/>
    <lineage>
        <taxon>unclassified sequences</taxon>
        <taxon>metagenomes</taxon>
        <taxon>ecological metagenomes</taxon>
    </lineage>
</organism>
<dbReference type="GO" id="GO:0005737">
    <property type="term" value="C:cytoplasm"/>
    <property type="evidence" value="ECO:0007669"/>
    <property type="project" value="TreeGrafter"/>
</dbReference>
<dbReference type="PANTHER" id="PTHR20857">
    <property type="entry name" value="THIAMINE-PHOSPHATE PYROPHOSPHORYLASE"/>
    <property type="match status" value="1"/>
</dbReference>
<dbReference type="InterPro" id="IPR013785">
    <property type="entry name" value="Aldolase_TIM"/>
</dbReference>
<accession>A0A382JIX5</accession>
<evidence type="ECO:0000313" key="4">
    <source>
        <dbReference type="EMBL" id="SVC12090.1"/>
    </source>
</evidence>
<dbReference type="SUPFAM" id="SSF51391">
    <property type="entry name" value="Thiamin phosphate synthase"/>
    <property type="match status" value="1"/>
</dbReference>
<feature type="domain" description="Thiamine phosphate synthase/TenI" evidence="3">
    <location>
        <begin position="22"/>
        <end position="180"/>
    </location>
</feature>